<feature type="region of interest" description="Disordered" evidence="1">
    <location>
        <begin position="1188"/>
        <end position="1208"/>
    </location>
</feature>
<name>A0A0J9SLJ3_PLAV1</name>
<feature type="region of interest" description="Disordered" evidence="1">
    <location>
        <begin position="300"/>
        <end position="319"/>
    </location>
</feature>
<feature type="compositionally biased region" description="Basic and acidic residues" evidence="1">
    <location>
        <begin position="435"/>
        <end position="468"/>
    </location>
</feature>
<feature type="compositionally biased region" description="Basic and acidic residues" evidence="1">
    <location>
        <begin position="511"/>
        <end position="537"/>
    </location>
</feature>
<feature type="region of interest" description="Disordered" evidence="1">
    <location>
        <begin position="877"/>
        <end position="898"/>
    </location>
</feature>
<feature type="compositionally biased region" description="Basic residues" evidence="1">
    <location>
        <begin position="586"/>
        <end position="599"/>
    </location>
</feature>
<dbReference type="EMBL" id="KQ234875">
    <property type="protein sequence ID" value="KMZ83606.1"/>
    <property type="molecule type" value="Genomic_DNA"/>
</dbReference>
<reference evidence="2 3" key="1">
    <citation type="submission" date="2011-08" db="EMBL/GenBank/DDBJ databases">
        <title>The Genome Sequence of Plasmodium vivax Brazil I.</title>
        <authorList>
            <consortium name="The Broad Institute Genome Sequencing Platform"/>
            <consortium name="The Broad Institute Genome Sequencing Center for Infectious Disease"/>
            <person name="Neafsey D."/>
            <person name="Carlton J."/>
            <person name="Barnwell J."/>
            <person name="Collins W."/>
            <person name="Escalante A."/>
            <person name="Mullikin J."/>
            <person name="Saul A."/>
            <person name="Guigo R."/>
            <person name="Camara F."/>
            <person name="Young S.K."/>
            <person name="Zeng Q."/>
            <person name="Gargeya S."/>
            <person name="Fitzgerald M."/>
            <person name="Haas B."/>
            <person name="Abouelleil A."/>
            <person name="Alvarado L."/>
            <person name="Arachchi H.M."/>
            <person name="Berlin A."/>
            <person name="Brown A."/>
            <person name="Chapman S.B."/>
            <person name="Chen Z."/>
            <person name="Dunbar C."/>
            <person name="Freedman E."/>
            <person name="Gearin G."/>
            <person name="Gellesch M."/>
            <person name="Goldberg J."/>
            <person name="Griggs A."/>
            <person name="Gujja S."/>
            <person name="Heiman D."/>
            <person name="Howarth C."/>
            <person name="Larson L."/>
            <person name="Lui A."/>
            <person name="MacDonald P.J.P."/>
            <person name="Montmayeur A."/>
            <person name="Murphy C."/>
            <person name="Neiman D."/>
            <person name="Pearson M."/>
            <person name="Priest M."/>
            <person name="Roberts A."/>
            <person name="Saif S."/>
            <person name="Shea T."/>
            <person name="Shenoy N."/>
            <person name="Sisk P."/>
            <person name="Stolte C."/>
            <person name="Sykes S."/>
            <person name="Wortman J."/>
            <person name="Nusbaum C."/>
            <person name="Birren B."/>
        </authorList>
    </citation>
    <scope>NUCLEOTIDE SEQUENCE [LARGE SCALE GENOMIC DNA]</scope>
    <source>
        <strain evidence="2 3">Brazil I</strain>
    </source>
</reference>
<feature type="compositionally biased region" description="Basic and acidic residues" evidence="1">
    <location>
        <begin position="600"/>
        <end position="615"/>
    </location>
</feature>
<feature type="region of interest" description="Disordered" evidence="1">
    <location>
        <begin position="431"/>
        <end position="546"/>
    </location>
</feature>
<organism evidence="2 3">
    <name type="scientific">Plasmodium vivax (strain Brazil I)</name>
    <dbReference type="NCBI Taxonomy" id="1033975"/>
    <lineage>
        <taxon>Eukaryota</taxon>
        <taxon>Sar</taxon>
        <taxon>Alveolata</taxon>
        <taxon>Apicomplexa</taxon>
        <taxon>Aconoidasida</taxon>
        <taxon>Haemosporida</taxon>
        <taxon>Plasmodiidae</taxon>
        <taxon>Plasmodium</taxon>
        <taxon>Plasmodium (Plasmodium)</taxon>
    </lineage>
</organism>
<accession>A0A0J9SLJ3</accession>
<evidence type="ECO:0000313" key="3">
    <source>
        <dbReference type="Proteomes" id="UP000053327"/>
    </source>
</evidence>
<protein>
    <submittedName>
        <fullName evidence="2">Uncharacterized protein</fullName>
    </submittedName>
</protein>
<dbReference type="OrthoDB" id="386877at2759"/>
<feature type="region of interest" description="Disordered" evidence="1">
    <location>
        <begin position="582"/>
        <end position="633"/>
    </location>
</feature>
<feature type="region of interest" description="Disordered" evidence="1">
    <location>
        <begin position="677"/>
        <end position="747"/>
    </location>
</feature>
<feature type="compositionally biased region" description="Polar residues" evidence="1">
    <location>
        <begin position="619"/>
        <end position="633"/>
    </location>
</feature>
<feature type="compositionally biased region" description="Low complexity" evidence="1">
    <location>
        <begin position="1188"/>
        <end position="1199"/>
    </location>
</feature>
<feature type="region of interest" description="Disordered" evidence="1">
    <location>
        <begin position="1221"/>
        <end position="1244"/>
    </location>
</feature>
<proteinExistence type="predicted"/>
<feature type="compositionally biased region" description="Basic residues" evidence="1">
    <location>
        <begin position="484"/>
        <end position="500"/>
    </location>
</feature>
<dbReference type="Proteomes" id="UP000053327">
    <property type="component" value="Unassembled WGS sequence"/>
</dbReference>
<evidence type="ECO:0000256" key="1">
    <source>
        <dbReference type="SAM" id="MobiDB-lite"/>
    </source>
</evidence>
<feature type="compositionally biased region" description="Basic and acidic residues" evidence="1">
    <location>
        <begin position="703"/>
        <end position="712"/>
    </location>
</feature>
<sequence length="1413" mass="157606">MEEETSFLKSAVAEPCDEQLCVEIPSDGGGDTHQGDFVDIASEGGTPRSNDKEYFHGKAHQGNFSAAVNLYGGDSDRNVETRFPQSACATEKNNPNDGEDKRGTGSSTGRGTHHKRDLLLINIYLSPENDTSAMNSQNNDVKKILSLVKQLLMRRNCAERSALISYGNELTGRYYHISNNEKLLDVLKKEDIRKKNEISFDYIRVGKETEKYGICGELKRNGEVADERGKCKLLTNERCDSFTLVEGDHLNRGGGNYLRQLQPGLLGLIGEKPQTVDLEEQSRKDGDESENAWDFLKRPADRDETCGGTSRNGNGHSAYAFELDTPRDVNLLFKEKQQRGDGNSFGYFQMGGPQRGSDGQGITQRGGEVDEANRAGDTKETEVMCQTYRADPMCEEEEARKGMTPQNQTNCVEKANECTLTGLKINERFTPMEGTLHRKDNTSDKQSRSKNDVEIFREGRNTDVRVKTSSEVPCAKELSTAARKSGRKKGTQLRRGRRKNAPTERGGITKGVERGRKEGSVDSSEKVSNEEMGKMEETIPSGENEKVRHKRLSGDCTACALFYKIKKGCIYADACQLIHSGEKQSAPRRKSKRGKRKTNRKNDPNIKDKWSREGPPHGSASNRISTSSNDSAKCTSTNIINRALTNRLKSDDNEELISYILETIKREESANNLKIRKEGGEENGSGGKAHVKSGSDGGAPRECNTDRGDHAKRSSINGGDTSRCESVTKKEKQQTRSGNASHGSLAGVRKANEEEFPTHSGYALFPHQTDRNHPKCHSFGVPLSRDEEEKDGMKKGVTGNTCEGYHPGGNLNNTVMCNWLKVVQKMGKGVDRGHCEAYEGIKLPPNVEEEEQPQQRREEHFTKTHRRATTAMKNKMKNVPSTNTHDEGVQTEGGGHLRGNSDLFKKECTHYIDIPSGAYGQLGKFFQKRKNETEVDPKVASVKNIHTDRCSYHVGENSNQGMLNQLNLTKDPKIGKEDERGVNIYSQMMGNDSHKCIYRAPQNDKSMEPLLPRVVKAQTETEAEMKFLHSRGKGRNVLPKIQQNRSHLPMNAWRNRMVHFKDRCDNPSCYYTLGGLHQGKENVASNIHANYRRGIYPGAHTFGSLHKIGMTAPVGELLKRESYTYDEFSSEGNRTNYAFLQTSNVNAKQIDTLGGDKQNGSSGFNSAFNTKGTSNGGVHQCRRNFHQGGSQQSGLYQGSAHHRKGNHSSDYTMRYHRAVTPPAKGNENEDSLVGKPFLQRGDPPERCLRRERKEFIFSKKSSPHRTAHFSRPAKDPHYRMLRISMENYKNGSLTTGSQNGYFQVRHIHCSDGVVEQHIGEKKNNPVLLLSCVKICKICGDHHVRSVIHGKGSEDIGGNLIGNPGDTHNAQLRQSNHFSGVTKNKKLHKRNYSSNKVRAMEKSIDVDPANVKEL</sequence>
<feature type="compositionally biased region" description="Polar residues" evidence="1">
    <location>
        <begin position="83"/>
        <end position="96"/>
    </location>
</feature>
<feature type="compositionally biased region" description="Basic and acidic residues" evidence="1">
    <location>
        <begin position="722"/>
        <end position="734"/>
    </location>
</feature>
<gene>
    <name evidence="2" type="ORF">PVBG_00686</name>
</gene>
<evidence type="ECO:0000313" key="2">
    <source>
        <dbReference type="EMBL" id="KMZ83606.1"/>
    </source>
</evidence>
<feature type="region of interest" description="Disordered" evidence="1">
    <location>
        <begin position="79"/>
        <end position="112"/>
    </location>
</feature>